<feature type="signal peptide" evidence="2">
    <location>
        <begin position="1"/>
        <end position="24"/>
    </location>
</feature>
<protein>
    <submittedName>
        <fullName evidence="3">Tripartite tricarboxylate transporter family receptor</fullName>
    </submittedName>
</protein>
<evidence type="ECO:0000256" key="1">
    <source>
        <dbReference type="ARBA" id="ARBA00006987"/>
    </source>
</evidence>
<dbReference type="PANTHER" id="PTHR42928:SF5">
    <property type="entry name" value="BLR1237 PROTEIN"/>
    <property type="match status" value="1"/>
</dbReference>
<dbReference type="AlphaFoldDB" id="A0A3P4B6F9"/>
<dbReference type="PROSITE" id="PS51257">
    <property type="entry name" value="PROKAR_LIPOPROTEIN"/>
    <property type="match status" value="1"/>
</dbReference>
<dbReference type="CDD" id="cd07012">
    <property type="entry name" value="PBP2_Bug_TTT"/>
    <property type="match status" value="1"/>
</dbReference>
<keyword evidence="3" id="KW-0675">Receptor</keyword>
<dbReference type="SUPFAM" id="SSF53850">
    <property type="entry name" value="Periplasmic binding protein-like II"/>
    <property type="match status" value="1"/>
</dbReference>
<dbReference type="RefSeq" id="WP_124081474.1">
    <property type="nucleotide sequence ID" value="NZ_UWPJ01000031.1"/>
</dbReference>
<dbReference type="OrthoDB" id="9780943at2"/>
<dbReference type="Gene3D" id="3.40.190.10">
    <property type="entry name" value="Periplasmic binding protein-like II"/>
    <property type="match status" value="1"/>
</dbReference>
<dbReference type="InterPro" id="IPR042100">
    <property type="entry name" value="Bug_dom1"/>
</dbReference>
<keyword evidence="4" id="KW-1185">Reference proteome</keyword>
<proteinExistence type="inferred from homology"/>
<dbReference type="InterPro" id="IPR005064">
    <property type="entry name" value="BUG"/>
</dbReference>
<dbReference type="Proteomes" id="UP000277294">
    <property type="component" value="Unassembled WGS sequence"/>
</dbReference>
<dbReference type="PANTHER" id="PTHR42928">
    <property type="entry name" value="TRICARBOXYLATE-BINDING PROTEIN"/>
    <property type="match status" value="1"/>
</dbReference>
<dbReference type="Pfam" id="PF03401">
    <property type="entry name" value="TctC"/>
    <property type="match status" value="1"/>
</dbReference>
<accession>A0A3P4B6F9</accession>
<dbReference type="EMBL" id="UWPJ01000031">
    <property type="protein sequence ID" value="VCU71879.1"/>
    <property type="molecule type" value="Genomic_DNA"/>
</dbReference>
<evidence type="ECO:0000256" key="2">
    <source>
        <dbReference type="SAM" id="SignalP"/>
    </source>
</evidence>
<dbReference type="Gene3D" id="3.40.190.150">
    <property type="entry name" value="Bordetella uptake gene, domain 1"/>
    <property type="match status" value="1"/>
</dbReference>
<sequence>MDKKTSGRIAGGMLALACSFAACAQDYPNRPVRWIVAAATGTPIDHAARVVAPELSTVLGQSVVVENRPGASGVTGVREVLRMPADGYTIFSVTLPLTAGQSIYRSADYDIANDFTGIGQISESPNILVVLPSSGIGSVKEMIERYRASTAPISYPSSGIATTPSLAGEAFTAMMGIQAKNIPYSRIPQGVTDLLGGQHQFMFGGSSYIMPLVQAGRLKALAINGPKRLDVLPAVPTMAELGYPEMSRFADWQGLAVQRGTPEPVVRKLQSALAAALASPRVVAAFEQIGAEAGGPQGEAFHRLMMDETARWKKFAEELKISAD</sequence>
<evidence type="ECO:0000313" key="4">
    <source>
        <dbReference type="Proteomes" id="UP000277294"/>
    </source>
</evidence>
<keyword evidence="2" id="KW-0732">Signal</keyword>
<organism evidence="3 4">
    <name type="scientific">Pigmentiphaga humi</name>
    <dbReference type="NCBI Taxonomy" id="2478468"/>
    <lineage>
        <taxon>Bacteria</taxon>
        <taxon>Pseudomonadati</taxon>
        <taxon>Pseudomonadota</taxon>
        <taxon>Betaproteobacteria</taxon>
        <taxon>Burkholderiales</taxon>
        <taxon>Alcaligenaceae</taxon>
        <taxon>Pigmentiphaga</taxon>
    </lineage>
</organism>
<gene>
    <name evidence="3" type="ORF">PIGHUM_03970</name>
</gene>
<comment type="similarity">
    <text evidence="1">Belongs to the UPF0065 (bug) family.</text>
</comment>
<feature type="chain" id="PRO_5018238740" evidence="2">
    <location>
        <begin position="25"/>
        <end position="324"/>
    </location>
</feature>
<reference evidence="3 4" key="1">
    <citation type="submission" date="2018-10" db="EMBL/GenBank/DDBJ databases">
        <authorList>
            <person name="Criscuolo A."/>
        </authorList>
    </citation>
    <scope>NUCLEOTIDE SEQUENCE [LARGE SCALE GENOMIC DNA]</scope>
    <source>
        <strain evidence="3">DnA1</strain>
    </source>
</reference>
<dbReference type="PIRSF" id="PIRSF017082">
    <property type="entry name" value="YflP"/>
    <property type="match status" value="1"/>
</dbReference>
<evidence type="ECO:0000313" key="3">
    <source>
        <dbReference type="EMBL" id="VCU71879.1"/>
    </source>
</evidence>
<name>A0A3P4B6F9_9BURK</name>